<evidence type="ECO:0000313" key="3">
    <source>
        <dbReference type="Proteomes" id="UP000635606"/>
    </source>
</evidence>
<comment type="caution">
    <text evidence="2">The sequence shown here is derived from an EMBL/GenBank/DDBJ whole genome shotgun (WGS) entry which is preliminary data.</text>
</comment>
<feature type="transmembrane region" description="Helical" evidence="1">
    <location>
        <begin position="219"/>
        <end position="238"/>
    </location>
</feature>
<organism evidence="2 3">
    <name type="scientific">Virgisporangium ochraceum</name>
    <dbReference type="NCBI Taxonomy" id="65505"/>
    <lineage>
        <taxon>Bacteria</taxon>
        <taxon>Bacillati</taxon>
        <taxon>Actinomycetota</taxon>
        <taxon>Actinomycetes</taxon>
        <taxon>Micromonosporales</taxon>
        <taxon>Micromonosporaceae</taxon>
        <taxon>Virgisporangium</taxon>
    </lineage>
</organism>
<evidence type="ECO:0000256" key="1">
    <source>
        <dbReference type="SAM" id="Phobius"/>
    </source>
</evidence>
<protein>
    <submittedName>
        <fullName evidence="2">Uncharacterized protein</fullName>
    </submittedName>
</protein>
<feature type="transmembrane region" description="Helical" evidence="1">
    <location>
        <begin position="157"/>
        <end position="177"/>
    </location>
</feature>
<dbReference type="EMBL" id="BOPH01000113">
    <property type="protein sequence ID" value="GIJ73365.1"/>
    <property type="molecule type" value="Genomic_DNA"/>
</dbReference>
<feature type="transmembrane region" description="Helical" evidence="1">
    <location>
        <begin position="189"/>
        <end position="213"/>
    </location>
</feature>
<accession>A0A8J4A3U2</accession>
<sequence length="290" mass="30397">MTPLERRCRRVVRMLPRAERETRGEEVLGVLMDLSDGRDRPPLAEVAAVAALAVKLRMRERGSRLRAGLSVLAGALVVVAAPLPVPHVLQHLPGLVTSPVMQILGLVLTLVLWLAGAVVWLLGHRRTSVALWAVYAVATVVANIRNGLDYGYDQVPWHLGHVVAPTVLTAAVVAVAVRRGVPAPRPRRVWLLLVPATVAFWVAGMFELVGAGAGAVPPVAATAVGAAGALVAAGWVVTARGRVGVLVPAGVFMALAVVGLVPQWLALTVAVSVVGMLVKRQDAPSTSLVT</sequence>
<feature type="transmembrane region" description="Helical" evidence="1">
    <location>
        <begin position="245"/>
        <end position="278"/>
    </location>
</feature>
<proteinExistence type="predicted"/>
<keyword evidence="1" id="KW-1133">Transmembrane helix</keyword>
<feature type="transmembrane region" description="Helical" evidence="1">
    <location>
        <begin position="65"/>
        <end position="83"/>
    </location>
</feature>
<keyword evidence="1" id="KW-0472">Membrane</keyword>
<dbReference type="AlphaFoldDB" id="A0A8J4A3U2"/>
<gene>
    <name evidence="2" type="ORF">Voc01_082820</name>
</gene>
<dbReference type="RefSeq" id="WP_203933183.1">
    <property type="nucleotide sequence ID" value="NZ_BOPH01000113.1"/>
</dbReference>
<keyword evidence="3" id="KW-1185">Reference proteome</keyword>
<keyword evidence="1" id="KW-0812">Transmembrane</keyword>
<reference evidence="2" key="1">
    <citation type="submission" date="2021-01" db="EMBL/GenBank/DDBJ databases">
        <title>Whole genome shotgun sequence of Virgisporangium ochraceum NBRC 16418.</title>
        <authorList>
            <person name="Komaki H."/>
            <person name="Tamura T."/>
        </authorList>
    </citation>
    <scope>NUCLEOTIDE SEQUENCE</scope>
    <source>
        <strain evidence="2">NBRC 16418</strain>
    </source>
</reference>
<dbReference type="Proteomes" id="UP000635606">
    <property type="component" value="Unassembled WGS sequence"/>
</dbReference>
<feature type="transmembrane region" description="Helical" evidence="1">
    <location>
        <begin position="129"/>
        <end position="145"/>
    </location>
</feature>
<feature type="transmembrane region" description="Helical" evidence="1">
    <location>
        <begin position="103"/>
        <end position="122"/>
    </location>
</feature>
<evidence type="ECO:0000313" key="2">
    <source>
        <dbReference type="EMBL" id="GIJ73365.1"/>
    </source>
</evidence>
<name>A0A8J4A3U2_9ACTN</name>